<dbReference type="Gene3D" id="3.10.20.370">
    <property type="match status" value="1"/>
</dbReference>
<dbReference type="EMBL" id="OOIL02000802">
    <property type="protein sequence ID" value="VFQ69598.1"/>
    <property type="molecule type" value="Genomic_DNA"/>
</dbReference>
<dbReference type="AlphaFoldDB" id="A0A484KXT4"/>
<dbReference type="PANTHER" id="PTHR37984:SF5">
    <property type="entry name" value="PROTEIN NYNRIN-LIKE"/>
    <property type="match status" value="1"/>
</dbReference>
<accession>A0A484KXT4</accession>
<dbReference type="GO" id="GO:0003824">
    <property type="term" value="F:catalytic activity"/>
    <property type="evidence" value="ECO:0007669"/>
    <property type="project" value="UniProtKB-KW"/>
</dbReference>
<feature type="domain" description="Reverse transcriptase/retrotransposon-derived protein RNase H-like" evidence="3">
    <location>
        <begin position="17"/>
        <end position="111"/>
    </location>
</feature>
<dbReference type="InterPro" id="IPR043128">
    <property type="entry name" value="Rev_trsase/Diguanyl_cyclase"/>
</dbReference>
<feature type="region of interest" description="Disordered" evidence="2">
    <location>
        <begin position="413"/>
        <end position="441"/>
    </location>
</feature>
<reference evidence="5 6" key="1">
    <citation type="submission" date="2018-04" db="EMBL/GenBank/DDBJ databases">
        <authorList>
            <person name="Vogel A."/>
        </authorList>
    </citation>
    <scope>NUCLEOTIDE SEQUENCE [LARGE SCALE GENOMIC DNA]</scope>
</reference>
<dbReference type="CDD" id="cd09274">
    <property type="entry name" value="RNase_HI_RT_Ty3"/>
    <property type="match status" value="1"/>
</dbReference>
<evidence type="ECO:0000256" key="1">
    <source>
        <dbReference type="ARBA" id="ARBA00023268"/>
    </source>
</evidence>
<evidence type="ECO:0000259" key="4">
    <source>
        <dbReference type="Pfam" id="PF24626"/>
    </source>
</evidence>
<protein>
    <submittedName>
        <fullName evidence="5">Uncharacterized protein</fullName>
    </submittedName>
</protein>
<organism evidence="5 6">
    <name type="scientific">Cuscuta campestris</name>
    <dbReference type="NCBI Taxonomy" id="132261"/>
    <lineage>
        <taxon>Eukaryota</taxon>
        <taxon>Viridiplantae</taxon>
        <taxon>Streptophyta</taxon>
        <taxon>Embryophyta</taxon>
        <taxon>Tracheophyta</taxon>
        <taxon>Spermatophyta</taxon>
        <taxon>Magnoliopsida</taxon>
        <taxon>eudicotyledons</taxon>
        <taxon>Gunneridae</taxon>
        <taxon>Pentapetalae</taxon>
        <taxon>asterids</taxon>
        <taxon>lamiids</taxon>
        <taxon>Solanales</taxon>
        <taxon>Convolvulaceae</taxon>
        <taxon>Cuscuteae</taxon>
        <taxon>Cuscuta</taxon>
        <taxon>Cuscuta subgen. Grammica</taxon>
        <taxon>Cuscuta sect. Cleistogrammica</taxon>
    </lineage>
</organism>
<proteinExistence type="predicted"/>
<evidence type="ECO:0000259" key="3">
    <source>
        <dbReference type="Pfam" id="PF17919"/>
    </source>
</evidence>
<dbReference type="Proteomes" id="UP000595140">
    <property type="component" value="Unassembled WGS sequence"/>
</dbReference>
<dbReference type="Gene3D" id="3.30.70.270">
    <property type="match status" value="1"/>
</dbReference>
<dbReference type="SUPFAM" id="SSF56672">
    <property type="entry name" value="DNA/RNA polymerases"/>
    <property type="match status" value="1"/>
</dbReference>
<dbReference type="Pfam" id="PF17919">
    <property type="entry name" value="RT_RNaseH_2"/>
    <property type="match status" value="1"/>
</dbReference>
<name>A0A484KXT4_9ASTE</name>
<gene>
    <name evidence="5" type="ORF">CCAM_LOCUS11374</name>
</gene>
<keyword evidence="6" id="KW-1185">Reference proteome</keyword>
<evidence type="ECO:0000256" key="2">
    <source>
        <dbReference type="SAM" id="MobiDB-lite"/>
    </source>
</evidence>
<feature type="compositionally biased region" description="Polar residues" evidence="2">
    <location>
        <begin position="415"/>
        <end position="429"/>
    </location>
</feature>
<evidence type="ECO:0000313" key="5">
    <source>
        <dbReference type="EMBL" id="VFQ69598.1"/>
    </source>
</evidence>
<dbReference type="OrthoDB" id="1300917at2759"/>
<dbReference type="Pfam" id="PF24626">
    <property type="entry name" value="SH3_Tf2-1"/>
    <property type="match status" value="1"/>
</dbReference>
<dbReference type="InterPro" id="IPR043502">
    <property type="entry name" value="DNA/RNA_pol_sf"/>
</dbReference>
<evidence type="ECO:0000313" key="6">
    <source>
        <dbReference type="Proteomes" id="UP000595140"/>
    </source>
</evidence>
<keyword evidence="1" id="KW-0511">Multifunctional enzyme</keyword>
<dbReference type="PANTHER" id="PTHR37984">
    <property type="entry name" value="PROTEIN CBG26694"/>
    <property type="match status" value="1"/>
</dbReference>
<dbReference type="InterPro" id="IPR050951">
    <property type="entry name" value="Retrovirus_Pol_polyprotein"/>
</dbReference>
<sequence>MLAAPLTALLKKNAFQWDSAASEAFGRLKSVMTTPPILSLPDFGVTFVVETNASDDGIGGVLMQHGHPLAFFSKKLGPRRHLALAYHRELYAIVESIHKWRQYLLGREFIIRTDQRSLKELLFQVVQTPDQQYYLRKLMGFRFRIEYKTRVTNRVADALSRRNELDSTAGALFQCSIGLKCGVRCRLLLTELPSLMPYTTGISKVQQVDELLTERTALLSELKRNLVAMQQRMSAQANGHRRHVEFKVGDQVLLKLQPYRQHSVARPQSAKLARRFYGPFTILERIGSVAYKLQLPGDSRIHDIFHVSLLRPFVPSTTLPPIAMLPREFHHGAPLSVPTRAIEARTVLHNGIAADQWLVVWSDGDGANATWEPVSSIWQAYPELVLEDKDIFEGRANDTMAIREEPETRVRTDATTENVMQSQPRQSGRTIKPPARLKDFI</sequence>
<dbReference type="InterPro" id="IPR041577">
    <property type="entry name" value="RT_RNaseH_2"/>
</dbReference>
<dbReference type="InterPro" id="IPR056924">
    <property type="entry name" value="SH3_Tf2-1"/>
</dbReference>
<feature type="domain" description="Tf2-1-like SH3-like" evidence="4">
    <location>
        <begin position="249"/>
        <end position="313"/>
    </location>
</feature>